<keyword evidence="4" id="KW-0067">ATP-binding</keyword>
<proteinExistence type="inferred from homology"/>
<gene>
    <name evidence="7" type="ORF">A4X06_0g5820</name>
</gene>
<keyword evidence="3" id="KW-0547">Nucleotide-binding</keyword>
<evidence type="ECO:0000256" key="2">
    <source>
        <dbReference type="ARBA" id="ARBA00022598"/>
    </source>
</evidence>
<reference evidence="7" key="1">
    <citation type="submission" date="2016-04" db="EMBL/GenBank/DDBJ databases">
        <authorList>
            <person name="Nguyen H.D."/>
            <person name="Samba Siva P."/>
            <person name="Cullis J."/>
            <person name="Levesque C.A."/>
            <person name="Hambleton S."/>
        </authorList>
    </citation>
    <scope>NUCLEOTIDE SEQUENCE</scope>
    <source>
        <strain evidence="7">DAOMC 236426</strain>
    </source>
</reference>
<evidence type="ECO:0000256" key="6">
    <source>
        <dbReference type="ARBA" id="ARBA00023146"/>
    </source>
</evidence>
<dbReference type="GO" id="GO:0004823">
    <property type="term" value="F:leucine-tRNA ligase activity"/>
    <property type="evidence" value="ECO:0007669"/>
    <property type="project" value="InterPro"/>
</dbReference>
<dbReference type="AlphaFoldDB" id="A0A8X7SVI2"/>
<dbReference type="Proteomes" id="UP000077684">
    <property type="component" value="Unassembled WGS sequence"/>
</dbReference>
<evidence type="ECO:0000256" key="1">
    <source>
        <dbReference type="ARBA" id="ARBA00005594"/>
    </source>
</evidence>
<evidence type="ECO:0008006" key="9">
    <source>
        <dbReference type="Google" id="ProtNLM"/>
    </source>
</evidence>
<dbReference type="GO" id="GO:0005524">
    <property type="term" value="F:ATP binding"/>
    <property type="evidence" value="ECO:0007669"/>
    <property type="project" value="UniProtKB-KW"/>
</dbReference>
<evidence type="ECO:0000313" key="8">
    <source>
        <dbReference type="Proteomes" id="UP000077684"/>
    </source>
</evidence>
<dbReference type="EMBL" id="LWDE02000763">
    <property type="protein sequence ID" value="KAE8245110.1"/>
    <property type="molecule type" value="Genomic_DNA"/>
</dbReference>
<dbReference type="InterPro" id="IPR004493">
    <property type="entry name" value="Leu-tRNA-synth_Ia_arc/euk"/>
</dbReference>
<evidence type="ECO:0000256" key="5">
    <source>
        <dbReference type="ARBA" id="ARBA00022917"/>
    </source>
</evidence>
<organism evidence="7 8">
    <name type="scientific">Tilletia controversa</name>
    <name type="common">dwarf bunt fungus</name>
    <dbReference type="NCBI Taxonomy" id="13291"/>
    <lineage>
        <taxon>Eukaryota</taxon>
        <taxon>Fungi</taxon>
        <taxon>Dikarya</taxon>
        <taxon>Basidiomycota</taxon>
        <taxon>Ustilaginomycotina</taxon>
        <taxon>Exobasidiomycetes</taxon>
        <taxon>Tilletiales</taxon>
        <taxon>Tilletiaceae</taxon>
        <taxon>Tilletia</taxon>
    </lineage>
</organism>
<evidence type="ECO:0000313" key="7">
    <source>
        <dbReference type="EMBL" id="KAE8245110.1"/>
    </source>
</evidence>
<reference evidence="7" key="2">
    <citation type="journal article" date="2019" name="IMA Fungus">
        <title>Genome sequencing and comparison of five Tilletia species to identify candidate genes for the detection of regulated species infecting wheat.</title>
        <authorList>
            <person name="Nguyen H.D.T."/>
            <person name="Sultana T."/>
            <person name="Kesanakurti P."/>
            <person name="Hambleton S."/>
        </authorList>
    </citation>
    <scope>NUCLEOTIDE SEQUENCE</scope>
    <source>
        <strain evidence="7">DAOMC 236426</strain>
    </source>
</reference>
<comment type="similarity">
    <text evidence="1">Belongs to the class-I aminoacyl-tRNA synthetase family.</text>
</comment>
<dbReference type="SUPFAM" id="SSF50677">
    <property type="entry name" value="ValRS/IleRS/LeuRS editing domain"/>
    <property type="match status" value="1"/>
</dbReference>
<comment type="caution">
    <text evidence="7">The sequence shown here is derived from an EMBL/GenBank/DDBJ whole genome shotgun (WGS) entry which is preliminary data.</text>
</comment>
<evidence type="ECO:0000256" key="3">
    <source>
        <dbReference type="ARBA" id="ARBA00022741"/>
    </source>
</evidence>
<keyword evidence="8" id="KW-1185">Reference proteome</keyword>
<dbReference type="PANTHER" id="PTHR45794">
    <property type="entry name" value="LEUCYL-TRNA SYNTHETASE"/>
    <property type="match status" value="1"/>
</dbReference>
<dbReference type="PANTHER" id="PTHR45794:SF1">
    <property type="entry name" value="LEUCINE--TRNA LIGASE, CYTOPLASMIC"/>
    <property type="match status" value="1"/>
</dbReference>
<evidence type="ECO:0000256" key="4">
    <source>
        <dbReference type="ARBA" id="ARBA00022840"/>
    </source>
</evidence>
<protein>
    <recommendedName>
        <fullName evidence="9">Leucine--tRNA ligase</fullName>
    </recommendedName>
</protein>
<name>A0A8X7SVI2_9BASI</name>
<accession>A0A8X7SVI2</accession>
<dbReference type="GO" id="GO:0002161">
    <property type="term" value="F:aminoacyl-tRNA deacylase activity"/>
    <property type="evidence" value="ECO:0007669"/>
    <property type="project" value="InterPro"/>
</dbReference>
<dbReference type="Gene3D" id="3.90.740.10">
    <property type="entry name" value="Valyl/Leucyl/Isoleucyl-tRNA synthetase, editing domain"/>
    <property type="match status" value="1"/>
</dbReference>
<dbReference type="InterPro" id="IPR009008">
    <property type="entry name" value="Val/Leu/Ile-tRNA-synth_edit"/>
</dbReference>
<sequence>MNMLHAMPKIKFGERYTIYSTSQRGTVEKHAELKGADLIGIKIKAPFAIPDEIYILPMETVLATKGTGVVTSVPSDSPDDYATFMELLFWLVKVDADC</sequence>
<dbReference type="GO" id="GO:0006429">
    <property type="term" value="P:leucyl-tRNA aminoacylation"/>
    <property type="evidence" value="ECO:0007669"/>
    <property type="project" value="InterPro"/>
</dbReference>
<keyword evidence="6" id="KW-0030">Aminoacyl-tRNA synthetase</keyword>
<keyword evidence="2" id="KW-0436">Ligase</keyword>
<keyword evidence="5" id="KW-0648">Protein biosynthesis</keyword>